<organism evidence="2 3">
    <name type="scientific">Halorubrum tibetense</name>
    <dbReference type="NCBI Taxonomy" id="175631"/>
    <lineage>
        <taxon>Archaea</taxon>
        <taxon>Methanobacteriati</taxon>
        <taxon>Methanobacteriota</taxon>
        <taxon>Stenosarchaea group</taxon>
        <taxon>Halobacteria</taxon>
        <taxon>Halobacteriales</taxon>
        <taxon>Haloferacaceae</taxon>
        <taxon>Halorubrum</taxon>
    </lineage>
</organism>
<evidence type="ECO:0000256" key="1">
    <source>
        <dbReference type="SAM" id="MobiDB-lite"/>
    </source>
</evidence>
<keyword evidence="2" id="KW-0378">Hydrolase</keyword>
<sequence length="59" mass="6612">MRLPVDADRLRADIEANAAFGRVETDDPEAHGRTNRTGTEANRKARDHLVERLRDAGLD</sequence>
<reference evidence="2 3" key="1">
    <citation type="journal article" date="2019" name="Int. J. Syst. Evol. Microbiol.">
        <title>The Global Catalogue of Microorganisms (GCM) 10K type strain sequencing project: providing services to taxonomists for standard genome sequencing and annotation.</title>
        <authorList>
            <consortium name="The Broad Institute Genomics Platform"/>
            <consortium name="The Broad Institute Genome Sequencing Center for Infectious Disease"/>
            <person name="Wu L."/>
            <person name="Ma J."/>
        </authorList>
    </citation>
    <scope>NUCLEOTIDE SEQUENCE [LARGE SCALE GENOMIC DNA]</scope>
    <source>
        <strain evidence="2 3">CGMCC 1.3239</strain>
    </source>
</reference>
<evidence type="ECO:0000313" key="2">
    <source>
        <dbReference type="EMBL" id="MFC6753878.1"/>
    </source>
</evidence>
<feature type="compositionally biased region" description="Basic and acidic residues" evidence="1">
    <location>
        <begin position="23"/>
        <end position="32"/>
    </location>
</feature>
<feature type="region of interest" description="Disordered" evidence="1">
    <location>
        <begin position="21"/>
        <end position="47"/>
    </location>
</feature>
<accession>A0ABD5SB65</accession>
<keyword evidence="3" id="KW-1185">Reference proteome</keyword>
<evidence type="ECO:0000313" key="3">
    <source>
        <dbReference type="Proteomes" id="UP001596442"/>
    </source>
</evidence>
<dbReference type="Proteomes" id="UP001596442">
    <property type="component" value="Unassembled WGS sequence"/>
</dbReference>
<protein>
    <submittedName>
        <fullName evidence="2">Zn-dependent hydrolase</fullName>
    </submittedName>
</protein>
<dbReference type="Gene3D" id="3.40.630.10">
    <property type="entry name" value="Zn peptidases"/>
    <property type="match status" value="1"/>
</dbReference>
<dbReference type="EMBL" id="JBHSWW010000156">
    <property type="protein sequence ID" value="MFC6753878.1"/>
    <property type="molecule type" value="Genomic_DNA"/>
</dbReference>
<gene>
    <name evidence="2" type="ORF">ACFQEU_10440</name>
</gene>
<dbReference type="AlphaFoldDB" id="A0ABD5SB65"/>
<dbReference type="GO" id="GO:0016787">
    <property type="term" value="F:hydrolase activity"/>
    <property type="evidence" value="ECO:0007669"/>
    <property type="project" value="UniProtKB-KW"/>
</dbReference>
<feature type="non-terminal residue" evidence="2">
    <location>
        <position position="59"/>
    </location>
</feature>
<proteinExistence type="predicted"/>
<comment type="caution">
    <text evidence="2">The sequence shown here is derived from an EMBL/GenBank/DDBJ whole genome shotgun (WGS) entry which is preliminary data.</text>
</comment>
<name>A0ABD5SB65_9EURY</name>